<reference evidence="2 3" key="1">
    <citation type="submission" date="2024-05" db="EMBL/GenBank/DDBJ databases">
        <title>Culex pipiens pipiens assembly and annotation.</title>
        <authorList>
            <person name="Alout H."/>
            <person name="Durand T."/>
        </authorList>
    </citation>
    <scope>NUCLEOTIDE SEQUENCE [LARGE SCALE GENOMIC DNA]</scope>
    <source>
        <strain evidence="2">HA-2024</strain>
        <tissue evidence="2">Whole body</tissue>
    </source>
</reference>
<dbReference type="Proteomes" id="UP001562425">
    <property type="component" value="Unassembled WGS sequence"/>
</dbReference>
<organism evidence="2 3">
    <name type="scientific">Culex pipiens pipiens</name>
    <name type="common">Northern house mosquito</name>
    <dbReference type="NCBI Taxonomy" id="38569"/>
    <lineage>
        <taxon>Eukaryota</taxon>
        <taxon>Metazoa</taxon>
        <taxon>Ecdysozoa</taxon>
        <taxon>Arthropoda</taxon>
        <taxon>Hexapoda</taxon>
        <taxon>Insecta</taxon>
        <taxon>Pterygota</taxon>
        <taxon>Neoptera</taxon>
        <taxon>Endopterygota</taxon>
        <taxon>Diptera</taxon>
        <taxon>Nematocera</taxon>
        <taxon>Culicoidea</taxon>
        <taxon>Culicidae</taxon>
        <taxon>Culicinae</taxon>
        <taxon>Culicini</taxon>
        <taxon>Culex</taxon>
        <taxon>Culex</taxon>
    </lineage>
</organism>
<feature type="compositionally biased region" description="Basic residues" evidence="1">
    <location>
        <begin position="308"/>
        <end position="317"/>
    </location>
</feature>
<evidence type="ECO:0000313" key="2">
    <source>
        <dbReference type="EMBL" id="KAL1394598.1"/>
    </source>
</evidence>
<accession>A0ABD1D4Q3</accession>
<dbReference type="EMBL" id="JBEHCU010007532">
    <property type="protein sequence ID" value="KAL1394598.1"/>
    <property type="molecule type" value="Genomic_DNA"/>
</dbReference>
<feature type="compositionally biased region" description="Basic and acidic residues" evidence="1">
    <location>
        <begin position="125"/>
        <end position="135"/>
    </location>
</feature>
<feature type="compositionally biased region" description="Basic residues" evidence="1">
    <location>
        <begin position="31"/>
        <end position="47"/>
    </location>
</feature>
<feature type="compositionally biased region" description="Polar residues" evidence="1">
    <location>
        <begin position="213"/>
        <end position="224"/>
    </location>
</feature>
<feature type="compositionally biased region" description="Basic residues" evidence="1">
    <location>
        <begin position="151"/>
        <end position="168"/>
    </location>
</feature>
<evidence type="ECO:0000256" key="1">
    <source>
        <dbReference type="SAM" id="MobiDB-lite"/>
    </source>
</evidence>
<proteinExistence type="predicted"/>
<feature type="compositionally biased region" description="Polar residues" evidence="1">
    <location>
        <begin position="169"/>
        <end position="180"/>
    </location>
</feature>
<comment type="caution">
    <text evidence="2">The sequence shown here is derived from an EMBL/GenBank/DDBJ whole genome shotgun (WGS) entry which is preliminary data.</text>
</comment>
<feature type="region of interest" description="Disordered" evidence="1">
    <location>
        <begin position="268"/>
        <end position="317"/>
    </location>
</feature>
<gene>
    <name evidence="2" type="ORF">pipiens_011841</name>
</gene>
<feature type="compositionally biased region" description="Basic and acidic residues" evidence="1">
    <location>
        <begin position="103"/>
        <end position="117"/>
    </location>
</feature>
<feature type="region of interest" description="Disordered" evidence="1">
    <location>
        <begin position="1"/>
        <end position="229"/>
    </location>
</feature>
<keyword evidence="3" id="KW-1185">Reference proteome</keyword>
<sequence length="317" mass="34883">MSGEKPAAGDNIRSRIPGHRDFTTSASLSRRLGRPKRIRLKKKKNSTRKATTSCCRGNSGVLANQQGHGQRIPHRRTSLTRECGRSHIATVLTEETPQIWPRTEQRPAGRKDARRSETPVARRARAQEDPNRNEEPQISSIPAADTERKPRGAIKSRRSRQKIHRHRQLTTPTSSGSARTESARRRKKGPKKGPFVWSFRSTGAASHGVSGNRPASPSDTVTSGGSAGRADICRNRCRTLCLRRFGGAASGRHPSHRLGEAVCQRAGFEERRRAPRSSIAQGGGGRTQLGERAEQHAKGVGRTVAPLVRRKPRISRA</sequence>
<protein>
    <submittedName>
        <fullName evidence="2">Uncharacterized protein</fullName>
    </submittedName>
</protein>
<feature type="compositionally biased region" description="Polar residues" evidence="1">
    <location>
        <begin position="48"/>
        <end position="68"/>
    </location>
</feature>
<dbReference type="AlphaFoldDB" id="A0ABD1D4Q3"/>
<name>A0ABD1D4Q3_CULPP</name>
<evidence type="ECO:0000313" key="3">
    <source>
        <dbReference type="Proteomes" id="UP001562425"/>
    </source>
</evidence>